<dbReference type="PANTHER" id="PTHR43436">
    <property type="entry name" value="ARAC-FAMILY TRANSCRIPTIONAL REGULATOR"/>
    <property type="match status" value="1"/>
</dbReference>
<dbReference type="InterPro" id="IPR009594">
    <property type="entry name" value="Tscrpt_reg_HTH_AraC_N"/>
</dbReference>
<keyword evidence="2" id="KW-0804">Transcription</keyword>
<dbReference type="PROSITE" id="PS01124">
    <property type="entry name" value="HTH_ARAC_FAMILY_2"/>
    <property type="match status" value="1"/>
</dbReference>
<dbReference type="SUPFAM" id="SSF46689">
    <property type="entry name" value="Homeodomain-like"/>
    <property type="match status" value="2"/>
</dbReference>
<dbReference type="SMART" id="SM00342">
    <property type="entry name" value="HTH_ARAC"/>
    <property type="match status" value="1"/>
</dbReference>
<feature type="domain" description="HTH araC/xylS-type" evidence="3">
    <location>
        <begin position="190"/>
        <end position="288"/>
    </location>
</feature>
<evidence type="ECO:0000313" key="4">
    <source>
        <dbReference type="EMBL" id="XBP69353.1"/>
    </source>
</evidence>
<evidence type="ECO:0000259" key="3">
    <source>
        <dbReference type="PROSITE" id="PS01124"/>
    </source>
</evidence>
<dbReference type="PANTHER" id="PTHR43436:SF1">
    <property type="entry name" value="TRANSCRIPTIONAL REGULATORY PROTEIN"/>
    <property type="match status" value="1"/>
</dbReference>
<evidence type="ECO:0000256" key="2">
    <source>
        <dbReference type="ARBA" id="ARBA00023163"/>
    </source>
</evidence>
<proteinExistence type="predicted"/>
<organism evidence="4">
    <name type="scientific">Polaromonas hydrogenivorans</name>
    <dbReference type="NCBI Taxonomy" id="335476"/>
    <lineage>
        <taxon>Bacteria</taxon>
        <taxon>Pseudomonadati</taxon>
        <taxon>Pseudomonadota</taxon>
        <taxon>Betaproteobacteria</taxon>
        <taxon>Burkholderiales</taxon>
        <taxon>Comamonadaceae</taxon>
        <taxon>Polaromonas</taxon>
    </lineage>
</organism>
<reference evidence="4" key="1">
    <citation type="submission" date="2024-05" db="EMBL/GenBank/DDBJ databases">
        <authorList>
            <person name="Bunk B."/>
            <person name="Swiderski J."/>
            <person name="Sproer C."/>
            <person name="Thiel V."/>
        </authorList>
    </citation>
    <scope>NUCLEOTIDE SEQUENCE</scope>
    <source>
        <strain evidence="4">DSM 17735</strain>
    </source>
</reference>
<dbReference type="GO" id="GO:0003700">
    <property type="term" value="F:DNA-binding transcription factor activity"/>
    <property type="evidence" value="ECO:0007669"/>
    <property type="project" value="InterPro"/>
</dbReference>
<dbReference type="InterPro" id="IPR009057">
    <property type="entry name" value="Homeodomain-like_sf"/>
</dbReference>
<sequence>MPIETLAHEIGKIAQNDGNYQTSIPQLSLYRRSVKTEPMHCIYGLGLGITAQGAKQVTLGEQVIAYGPGQSLLTTVDLPVVAHVTRANLAEPFLGMMLTLDASVLMQLATEMDLPPLPREQAPRVISLSPLEAPLLDALTRLVQLLNEPRHITTIAPLIQREIMVRLLSGPHGPYLRQLVAAGSPSHQIAQAMAWLKQNFSRDVLMDQLAARVHMSPSTFRQHFRTLTGMSPVQYQRQLRLQEARQLMLNQALDASSTAARVGYESASQFSRDYSRLFGAPPQRDIKRMQHLSDGRGMQSAS</sequence>
<dbReference type="Pfam" id="PF06719">
    <property type="entry name" value="AraC_N"/>
    <property type="match status" value="1"/>
</dbReference>
<dbReference type="EMBL" id="CP157675">
    <property type="protein sequence ID" value="XBP69353.1"/>
    <property type="molecule type" value="Genomic_DNA"/>
</dbReference>
<dbReference type="GO" id="GO:0043565">
    <property type="term" value="F:sequence-specific DNA binding"/>
    <property type="evidence" value="ECO:0007669"/>
    <property type="project" value="InterPro"/>
</dbReference>
<dbReference type="Gene3D" id="1.10.10.60">
    <property type="entry name" value="Homeodomain-like"/>
    <property type="match status" value="2"/>
</dbReference>
<dbReference type="InterPro" id="IPR018060">
    <property type="entry name" value="HTH_AraC"/>
</dbReference>
<evidence type="ECO:0000256" key="1">
    <source>
        <dbReference type="ARBA" id="ARBA00023015"/>
    </source>
</evidence>
<gene>
    <name evidence="4" type="ORF">ABLV49_15840</name>
</gene>
<dbReference type="Pfam" id="PF12833">
    <property type="entry name" value="HTH_18"/>
    <property type="match status" value="1"/>
</dbReference>
<accession>A0AAU7LR15</accession>
<name>A0AAU7LR15_9BURK</name>
<dbReference type="AlphaFoldDB" id="A0AAU7LR15"/>
<keyword evidence="1" id="KW-0805">Transcription regulation</keyword>
<protein>
    <submittedName>
        <fullName evidence="4">AraC family transcriptional regulator</fullName>
    </submittedName>
</protein>
<dbReference type="RefSeq" id="WP_349277901.1">
    <property type="nucleotide sequence ID" value="NZ_CBCSCU010000063.1"/>
</dbReference>